<dbReference type="InterPro" id="IPR051532">
    <property type="entry name" value="Ester_Hydrolysis_Enzymes"/>
</dbReference>
<dbReference type="SUPFAM" id="SSF52266">
    <property type="entry name" value="SGNH hydrolase"/>
    <property type="match status" value="1"/>
</dbReference>
<dbReference type="Gene3D" id="3.40.50.1110">
    <property type="entry name" value="SGNH hydrolase"/>
    <property type="match status" value="1"/>
</dbReference>
<dbReference type="InParanoid" id="A0A6P6XNH4"/>
<dbReference type="OMA" id="SITQNWE"/>
<dbReference type="AlphaFoldDB" id="A0A6P6XNH4"/>
<protein>
    <submittedName>
        <fullName evidence="4">Platelet-activating factor acetylhydrolase IB subunit beta homolog</fullName>
    </submittedName>
</protein>
<evidence type="ECO:0000313" key="4">
    <source>
        <dbReference type="RefSeq" id="XP_027194416.1"/>
    </source>
</evidence>
<feature type="chain" id="PRO_5027821379" evidence="1">
    <location>
        <begin position="25"/>
        <end position="234"/>
    </location>
</feature>
<organism evidence="3 4">
    <name type="scientific">Dermatophagoides pteronyssinus</name>
    <name type="common">European house dust mite</name>
    <dbReference type="NCBI Taxonomy" id="6956"/>
    <lineage>
        <taxon>Eukaryota</taxon>
        <taxon>Metazoa</taxon>
        <taxon>Ecdysozoa</taxon>
        <taxon>Arthropoda</taxon>
        <taxon>Chelicerata</taxon>
        <taxon>Arachnida</taxon>
        <taxon>Acari</taxon>
        <taxon>Acariformes</taxon>
        <taxon>Sarcoptiformes</taxon>
        <taxon>Astigmata</taxon>
        <taxon>Psoroptidia</taxon>
        <taxon>Analgoidea</taxon>
        <taxon>Pyroglyphidae</taxon>
        <taxon>Dermatophagoidinae</taxon>
        <taxon>Dermatophagoides</taxon>
    </lineage>
</organism>
<dbReference type="GO" id="GO:0004622">
    <property type="term" value="F:phosphatidylcholine lysophospholipase activity"/>
    <property type="evidence" value="ECO:0007669"/>
    <property type="project" value="TreeGrafter"/>
</dbReference>
<sequence length="234" mass="27484">MFRSSSTILLLTIFLVTNIILISCIPWKSEQHKGTESKHQHLLNQTHEYGQQIHGIFLGDSITEGWLNNGKNVWKQYYSNRHVFNYGIGGDRTEHVLWRIENGELDGLNPKLIVFEIGYWNIVMGDSSVDIAEAIRIILEKLLKKFPNTKILLISVLPWDHKEDHMQKIDEINSIIKNNSDDSKIFYLDLAKYFRNESGQLIDEYYNEKTMILSKKGYQIWHKIMKPMFEKLLQ</sequence>
<dbReference type="PROSITE" id="PS51257">
    <property type="entry name" value="PROKAR_LIPOPROTEIN"/>
    <property type="match status" value="1"/>
</dbReference>
<dbReference type="RefSeq" id="XP_027194416.1">
    <property type="nucleotide sequence ID" value="XM_027338615.1"/>
</dbReference>
<dbReference type="KEGG" id="dpte:113789121"/>
<dbReference type="InterPro" id="IPR013830">
    <property type="entry name" value="SGNH_hydro"/>
</dbReference>
<dbReference type="PANTHER" id="PTHR30383:SF5">
    <property type="entry name" value="SGNH HYDROLASE-TYPE ESTERASE DOMAIN-CONTAINING PROTEIN"/>
    <property type="match status" value="1"/>
</dbReference>
<gene>
    <name evidence="4" type="primary">LOC113789121</name>
</gene>
<feature type="domain" description="SGNH hydrolase-type esterase" evidence="2">
    <location>
        <begin position="57"/>
        <end position="219"/>
    </location>
</feature>
<keyword evidence="3" id="KW-1185">Reference proteome</keyword>
<dbReference type="PANTHER" id="PTHR30383">
    <property type="entry name" value="THIOESTERASE 1/PROTEASE 1/LYSOPHOSPHOLIPASE L1"/>
    <property type="match status" value="1"/>
</dbReference>
<evidence type="ECO:0000256" key="1">
    <source>
        <dbReference type="SAM" id="SignalP"/>
    </source>
</evidence>
<evidence type="ECO:0000313" key="3">
    <source>
        <dbReference type="Proteomes" id="UP000515146"/>
    </source>
</evidence>
<name>A0A6P6XNH4_DERPT</name>
<dbReference type="Pfam" id="PF13472">
    <property type="entry name" value="Lipase_GDSL_2"/>
    <property type="match status" value="1"/>
</dbReference>
<reference evidence="4" key="1">
    <citation type="submission" date="2025-08" db="UniProtKB">
        <authorList>
            <consortium name="RefSeq"/>
        </authorList>
    </citation>
    <scope>IDENTIFICATION</scope>
    <source>
        <strain evidence="4">Airmid</strain>
    </source>
</reference>
<proteinExistence type="predicted"/>
<dbReference type="FunCoup" id="A0A6P6XNH4">
    <property type="interactions" value="1272"/>
</dbReference>
<keyword evidence="1" id="KW-0732">Signal</keyword>
<dbReference type="Proteomes" id="UP000515146">
    <property type="component" value="Unplaced"/>
</dbReference>
<feature type="signal peptide" evidence="1">
    <location>
        <begin position="1"/>
        <end position="24"/>
    </location>
</feature>
<dbReference type="InterPro" id="IPR036514">
    <property type="entry name" value="SGNH_hydro_sf"/>
</dbReference>
<evidence type="ECO:0000259" key="2">
    <source>
        <dbReference type="Pfam" id="PF13472"/>
    </source>
</evidence>
<accession>A0A6P6XNH4</accession>
<dbReference type="OrthoDB" id="505607at2759"/>